<sequence length="116" mass="12546">MSKRPSIAELRAPFVGRWRIVEADCYDRDYLDLAGEACLIVPPEGRGEMSFGALIAGLDFSFAPGALFFDWHGADELDESAGEGVMELTGEGKAEIELGYSYGDAAVPQAIKMLEP</sequence>
<gene>
    <name evidence="1" type="ORF">P1J78_01625</name>
</gene>
<evidence type="ECO:0000313" key="1">
    <source>
        <dbReference type="EMBL" id="MDF0599420.1"/>
    </source>
</evidence>
<comment type="caution">
    <text evidence="1">The sequence shown here is derived from an EMBL/GenBank/DDBJ whole genome shotgun (WGS) entry which is preliminary data.</text>
</comment>
<evidence type="ECO:0000313" key="2">
    <source>
        <dbReference type="Proteomes" id="UP001220964"/>
    </source>
</evidence>
<proteinExistence type="predicted"/>
<protein>
    <submittedName>
        <fullName evidence="1">Uncharacterized protein</fullName>
    </submittedName>
</protein>
<name>A0AAE3T6L4_9RHOB</name>
<keyword evidence="2" id="KW-1185">Reference proteome</keyword>
<dbReference type="RefSeq" id="WP_275565560.1">
    <property type="nucleotide sequence ID" value="NZ_JARGYC010000002.1"/>
</dbReference>
<dbReference type="EMBL" id="JARGYC010000002">
    <property type="protein sequence ID" value="MDF0599420.1"/>
    <property type="molecule type" value="Genomic_DNA"/>
</dbReference>
<dbReference type="Proteomes" id="UP001220964">
    <property type="component" value="Unassembled WGS sequence"/>
</dbReference>
<dbReference type="AlphaFoldDB" id="A0AAE3T6L4"/>
<organism evidence="1 2">
    <name type="scientific">Psychromarinibacter sediminicola</name>
    <dbReference type="NCBI Taxonomy" id="3033385"/>
    <lineage>
        <taxon>Bacteria</taxon>
        <taxon>Pseudomonadati</taxon>
        <taxon>Pseudomonadota</taxon>
        <taxon>Alphaproteobacteria</taxon>
        <taxon>Rhodobacterales</taxon>
        <taxon>Paracoccaceae</taxon>
        <taxon>Psychromarinibacter</taxon>
    </lineage>
</organism>
<reference evidence="1" key="1">
    <citation type="submission" date="2023-03" db="EMBL/GenBank/DDBJ databases">
        <title>Multiphase analysis and comparison of six strains from genera Psychromarinibacter, Lutimaribacter, and Maritimibacter, including a novel species: Psychromarinibacter sediminicola sp. nov.</title>
        <authorList>
            <person name="Wang Y.-H."/>
            <person name="Ye M.-Q."/>
            <person name="Du Z.-J."/>
        </authorList>
    </citation>
    <scope>NUCLEOTIDE SEQUENCE</scope>
    <source>
        <strain evidence="1">C21-152</strain>
    </source>
</reference>
<accession>A0AAE3T6L4</accession>